<dbReference type="GO" id="GO:0007165">
    <property type="term" value="P:signal transduction"/>
    <property type="evidence" value="ECO:0007669"/>
    <property type="project" value="TreeGrafter"/>
</dbReference>
<name>A0A1M5TI76_9RHOB</name>
<dbReference type="OrthoDB" id="9785695at2"/>
<dbReference type="GO" id="GO:0046854">
    <property type="term" value="P:phosphatidylinositol phosphate biosynthetic process"/>
    <property type="evidence" value="ECO:0007669"/>
    <property type="project" value="InterPro"/>
</dbReference>
<keyword evidence="3 4" id="KW-0460">Magnesium</keyword>
<evidence type="ECO:0000313" key="5">
    <source>
        <dbReference type="EMBL" id="SHH50462.1"/>
    </source>
</evidence>
<dbReference type="Proteomes" id="UP000184221">
    <property type="component" value="Unassembled WGS sequence"/>
</dbReference>
<organism evidence="5 6">
    <name type="scientific">Marivita hallyeonensis</name>
    <dbReference type="NCBI Taxonomy" id="996342"/>
    <lineage>
        <taxon>Bacteria</taxon>
        <taxon>Pseudomonadati</taxon>
        <taxon>Pseudomonadota</taxon>
        <taxon>Alphaproteobacteria</taxon>
        <taxon>Rhodobacterales</taxon>
        <taxon>Roseobacteraceae</taxon>
        <taxon>Marivita</taxon>
    </lineage>
</organism>
<dbReference type="PANTHER" id="PTHR20854:SF4">
    <property type="entry name" value="INOSITOL-1-MONOPHOSPHATASE-RELATED"/>
    <property type="match status" value="1"/>
</dbReference>
<feature type="binding site" evidence="4">
    <location>
        <position position="88"/>
    </location>
    <ligand>
        <name>Mg(2+)</name>
        <dbReference type="ChEBI" id="CHEBI:18420"/>
        <label>1</label>
        <note>catalytic</note>
    </ligand>
</feature>
<sequence>MPVNDLDLLIDAAREAGEIAKHHKAKGLKIDDKPDDAGPVTQADLAVDNALREGLLAERPGFGWLSEETDDDLERLSARRVFVVDPIDGTRSFIAGEPTWAHSLAVVEYGVVTHGVVYLPELDLMYAAQKTDGASCNGEPLNVTRQTNIDAARVLATKPNMDPKHWRASVPGFRRSHRPSLAYRLCLVAQGRYDAMLTLQSSWEWDIAAGALILAEAGATVTDRSGTALRFNNEVPQTAGLVGAYSGLHAQIADKLVYSTKHENT</sequence>
<dbReference type="GO" id="GO:0046872">
    <property type="term" value="F:metal ion binding"/>
    <property type="evidence" value="ECO:0007669"/>
    <property type="project" value="UniProtKB-KW"/>
</dbReference>
<evidence type="ECO:0000256" key="2">
    <source>
        <dbReference type="ARBA" id="ARBA00022723"/>
    </source>
</evidence>
<keyword evidence="2 4" id="KW-0479">Metal-binding</keyword>
<gene>
    <name evidence="5" type="ORF">SAMN05443551_2243</name>
</gene>
<feature type="binding site" evidence="4">
    <location>
        <position position="87"/>
    </location>
    <ligand>
        <name>Mg(2+)</name>
        <dbReference type="ChEBI" id="CHEBI:18420"/>
        <label>1</label>
        <note>catalytic</note>
    </ligand>
</feature>
<dbReference type="Gene3D" id="3.30.540.10">
    <property type="entry name" value="Fructose-1,6-Bisphosphatase, subunit A, domain 1"/>
    <property type="match status" value="1"/>
</dbReference>
<dbReference type="InterPro" id="IPR020550">
    <property type="entry name" value="Inositol_monophosphatase_CS"/>
</dbReference>
<evidence type="ECO:0000256" key="1">
    <source>
        <dbReference type="ARBA" id="ARBA00009759"/>
    </source>
</evidence>
<proteinExistence type="inferred from homology"/>
<evidence type="ECO:0000256" key="3">
    <source>
        <dbReference type="ARBA" id="ARBA00022842"/>
    </source>
</evidence>
<dbReference type="EMBL" id="FQXC01000003">
    <property type="protein sequence ID" value="SHH50462.1"/>
    <property type="molecule type" value="Genomic_DNA"/>
</dbReference>
<reference evidence="5 6" key="1">
    <citation type="submission" date="2016-11" db="EMBL/GenBank/DDBJ databases">
        <authorList>
            <person name="Jaros S."/>
            <person name="Januszkiewicz K."/>
            <person name="Wedrychowicz H."/>
        </authorList>
    </citation>
    <scope>NUCLEOTIDE SEQUENCE [LARGE SCALE GENOMIC DNA]</scope>
    <source>
        <strain evidence="5 6">DSM 29431</strain>
    </source>
</reference>
<dbReference type="GO" id="GO:0006020">
    <property type="term" value="P:inositol metabolic process"/>
    <property type="evidence" value="ECO:0007669"/>
    <property type="project" value="TreeGrafter"/>
</dbReference>
<protein>
    <submittedName>
        <fullName evidence="5">Myo-inositol-1(Or 4)-monophosphatase</fullName>
    </submittedName>
</protein>
<comment type="cofactor">
    <cofactor evidence="4">
        <name>Mg(2+)</name>
        <dbReference type="ChEBI" id="CHEBI:18420"/>
    </cofactor>
</comment>
<dbReference type="PANTHER" id="PTHR20854">
    <property type="entry name" value="INOSITOL MONOPHOSPHATASE"/>
    <property type="match status" value="1"/>
</dbReference>
<dbReference type="Gene3D" id="3.40.190.80">
    <property type="match status" value="1"/>
</dbReference>
<dbReference type="PRINTS" id="PR00377">
    <property type="entry name" value="IMPHPHTASES"/>
</dbReference>
<dbReference type="GO" id="GO:0008934">
    <property type="term" value="F:inositol monophosphate 1-phosphatase activity"/>
    <property type="evidence" value="ECO:0007669"/>
    <property type="project" value="TreeGrafter"/>
</dbReference>
<dbReference type="SUPFAM" id="SSF56655">
    <property type="entry name" value="Carbohydrate phosphatase"/>
    <property type="match status" value="1"/>
</dbReference>
<accession>A0A1M5TI76</accession>
<dbReference type="PROSITE" id="PS00630">
    <property type="entry name" value="IMP_2"/>
    <property type="match status" value="1"/>
</dbReference>
<feature type="binding site" evidence="4">
    <location>
        <position position="206"/>
    </location>
    <ligand>
        <name>Mg(2+)</name>
        <dbReference type="ChEBI" id="CHEBI:18420"/>
        <label>1</label>
        <note>catalytic</note>
    </ligand>
</feature>
<comment type="similarity">
    <text evidence="1">Belongs to the inositol monophosphatase superfamily.</text>
</comment>
<dbReference type="InterPro" id="IPR000760">
    <property type="entry name" value="Inositol_monophosphatase-like"/>
</dbReference>
<dbReference type="AlphaFoldDB" id="A0A1M5TI76"/>
<dbReference type="STRING" id="996342.SAMN05443551_2243"/>
<dbReference type="Pfam" id="PF00459">
    <property type="entry name" value="Inositol_P"/>
    <property type="match status" value="1"/>
</dbReference>
<evidence type="ECO:0000256" key="4">
    <source>
        <dbReference type="PIRSR" id="PIRSR600760-2"/>
    </source>
</evidence>
<evidence type="ECO:0000313" key="6">
    <source>
        <dbReference type="Proteomes" id="UP000184221"/>
    </source>
</evidence>
<keyword evidence="6" id="KW-1185">Reference proteome</keyword>
<feature type="binding site" evidence="4">
    <location>
        <position position="67"/>
    </location>
    <ligand>
        <name>Mg(2+)</name>
        <dbReference type="ChEBI" id="CHEBI:18420"/>
        <label>1</label>
        <note>catalytic</note>
    </ligand>
</feature>
<feature type="binding site" evidence="4">
    <location>
        <position position="85"/>
    </location>
    <ligand>
        <name>Mg(2+)</name>
        <dbReference type="ChEBI" id="CHEBI:18420"/>
        <label>1</label>
        <note>catalytic</note>
    </ligand>
</feature>
<dbReference type="CDD" id="cd01638">
    <property type="entry name" value="CysQ"/>
    <property type="match status" value="1"/>
</dbReference>